<name>A0A7S1VJB1_9EUKA</name>
<reference evidence="5" key="1">
    <citation type="submission" date="2021-01" db="EMBL/GenBank/DDBJ databases">
        <authorList>
            <person name="Corre E."/>
            <person name="Pelletier E."/>
            <person name="Niang G."/>
            <person name="Scheremetjew M."/>
            <person name="Finn R."/>
            <person name="Kale V."/>
            <person name="Holt S."/>
            <person name="Cochrane G."/>
            <person name="Meng A."/>
            <person name="Brown T."/>
            <person name="Cohen L."/>
        </authorList>
    </citation>
    <scope>NUCLEOTIDE SEQUENCE</scope>
    <source>
        <strain evidence="5">ATCC 50979</strain>
    </source>
</reference>
<sequence>MANEADDQAKVVKRRKSDCDCGAGEEGTVDLRATCCRCTAGLTYKALLACAASSHLLSLRDLSLVFSLFSTPSQFLTMISLAVAGTTFHGYQPALTTDGARLQLLAVAQTLATRPAFLPHLDALVDFVQQVANAESSSSAVAGAAKAILAKVKQRAATQRATAQARPAASPAVPLPTESSYGYPPVALPLISPLSALWSPVDSPPFLTQLAPLELARQLALVEFDYFARLQHRPEELLDTSSAQPTLTQLADHFNGVSRWAAATILRAGATPDARVRLVTYWIEVGHACLSIFHFSGALQVLAALRSAPVARLKRTKALLSKAATASLEALEMACSPTASYATLRAAHQRATPPLVPFLPLFLADLTFIMDGNPTFLPSTEDDESADAADTPSSPAPLGPNEATAICLGKSEMRPFPTATPDASSKSARVAGKYDLINLDKVMMALTCVRDIVVSWPQQSYRLRRIPSVYARLSALAAAARGESGDPLVSGDENLAFQLSLALESRSDDGAPDPRLLATLDGVAVVAAGRILSEALRAASAVLARQDLRGRGRRGRSGRRSRGRGGRSHGRSTGGRGRGRRRGRGSGRTGRGRGRRWRGLLGRRQGSRDRGRGGGRLRGGNRVPTVDQLGEHLRLLLRGNLLANANKLVTVVGVVRAGTRRRRVGGELATGSEERVGVDRRGRVTLNGSRGARATGCLTEDVVREETVALTLANKRVVQRSVDTGRVVVVLTG</sequence>
<dbReference type="InterPro" id="IPR023578">
    <property type="entry name" value="Ras_GEF_dom_sf"/>
</dbReference>
<feature type="domain" description="Ras-GEF" evidence="4">
    <location>
        <begin position="211"/>
        <end position="433"/>
    </location>
</feature>
<evidence type="ECO:0000256" key="1">
    <source>
        <dbReference type="ARBA" id="ARBA00022658"/>
    </source>
</evidence>
<dbReference type="AlphaFoldDB" id="A0A7S1VJB1"/>
<keyword evidence="1 2" id="KW-0344">Guanine-nucleotide releasing factor</keyword>
<evidence type="ECO:0000259" key="4">
    <source>
        <dbReference type="PROSITE" id="PS50009"/>
    </source>
</evidence>
<feature type="compositionally biased region" description="Basic residues" evidence="3">
    <location>
        <begin position="577"/>
        <end position="598"/>
    </location>
</feature>
<evidence type="ECO:0000313" key="5">
    <source>
        <dbReference type="EMBL" id="CAD9301880.1"/>
    </source>
</evidence>
<dbReference type="GO" id="GO:0007265">
    <property type="term" value="P:Ras protein signal transduction"/>
    <property type="evidence" value="ECO:0007669"/>
    <property type="project" value="TreeGrafter"/>
</dbReference>
<organism evidence="5">
    <name type="scientific">Sexangularia sp. CB-2014</name>
    <dbReference type="NCBI Taxonomy" id="1486929"/>
    <lineage>
        <taxon>Eukaryota</taxon>
        <taxon>Amoebozoa</taxon>
        <taxon>Tubulinea</taxon>
        <taxon>Elardia</taxon>
        <taxon>Arcellinida</taxon>
        <taxon>Arcellinida incertae sedis</taxon>
        <taxon>Sexangularia</taxon>
    </lineage>
</organism>
<evidence type="ECO:0000256" key="2">
    <source>
        <dbReference type="PROSITE-ProRule" id="PRU00168"/>
    </source>
</evidence>
<dbReference type="InterPro" id="IPR036964">
    <property type="entry name" value="RASGEF_cat_dom_sf"/>
</dbReference>
<proteinExistence type="predicted"/>
<dbReference type="GO" id="GO:0005886">
    <property type="term" value="C:plasma membrane"/>
    <property type="evidence" value="ECO:0007669"/>
    <property type="project" value="TreeGrafter"/>
</dbReference>
<dbReference type="EMBL" id="HBGL01011138">
    <property type="protein sequence ID" value="CAD9301880.1"/>
    <property type="molecule type" value="Transcribed_RNA"/>
</dbReference>
<feature type="region of interest" description="Disordered" evidence="3">
    <location>
        <begin position="549"/>
        <end position="624"/>
    </location>
</feature>
<dbReference type="Gene3D" id="1.10.840.10">
    <property type="entry name" value="Ras guanine-nucleotide exchange factors catalytic domain"/>
    <property type="match status" value="1"/>
</dbReference>
<feature type="region of interest" description="Disordered" evidence="3">
    <location>
        <begin position="379"/>
        <end position="402"/>
    </location>
</feature>
<dbReference type="PROSITE" id="PS50009">
    <property type="entry name" value="RASGEF_CAT"/>
    <property type="match status" value="1"/>
</dbReference>
<dbReference type="GO" id="GO:0005085">
    <property type="term" value="F:guanyl-nucleotide exchange factor activity"/>
    <property type="evidence" value="ECO:0007669"/>
    <property type="project" value="UniProtKB-KW"/>
</dbReference>
<dbReference type="InterPro" id="IPR008937">
    <property type="entry name" value="Ras-like_GEF"/>
</dbReference>
<accession>A0A7S1VJB1</accession>
<dbReference type="SUPFAM" id="SSF48366">
    <property type="entry name" value="Ras GEF"/>
    <property type="match status" value="1"/>
</dbReference>
<feature type="compositionally biased region" description="Basic residues" evidence="3">
    <location>
        <begin position="551"/>
        <end position="570"/>
    </location>
</feature>
<dbReference type="SMART" id="SM00147">
    <property type="entry name" value="RasGEF"/>
    <property type="match status" value="1"/>
</dbReference>
<dbReference type="Pfam" id="PF00617">
    <property type="entry name" value="RasGEF"/>
    <property type="match status" value="1"/>
</dbReference>
<protein>
    <recommendedName>
        <fullName evidence="4">Ras-GEF domain-containing protein</fullName>
    </recommendedName>
</protein>
<dbReference type="PANTHER" id="PTHR23113">
    <property type="entry name" value="GUANINE NUCLEOTIDE EXCHANGE FACTOR"/>
    <property type="match status" value="1"/>
</dbReference>
<evidence type="ECO:0000256" key="3">
    <source>
        <dbReference type="SAM" id="MobiDB-lite"/>
    </source>
</evidence>
<dbReference type="PANTHER" id="PTHR23113:SF368">
    <property type="entry name" value="CELL DIVISION CONTROL PROTEIN 25"/>
    <property type="match status" value="1"/>
</dbReference>
<dbReference type="InterPro" id="IPR001895">
    <property type="entry name" value="RASGEF_cat_dom"/>
</dbReference>
<gene>
    <name evidence="5" type="ORF">SSP0437_LOCUS8690</name>
</gene>